<protein>
    <recommendedName>
        <fullName evidence="3">YokE-like PH domain-containing protein</fullName>
    </recommendedName>
</protein>
<proteinExistence type="predicted"/>
<accession>A0ABP9DDQ0</accession>
<organism evidence="1 2">
    <name type="scientific">Algivirga pacifica</name>
    <dbReference type="NCBI Taxonomy" id="1162670"/>
    <lineage>
        <taxon>Bacteria</taxon>
        <taxon>Pseudomonadati</taxon>
        <taxon>Bacteroidota</taxon>
        <taxon>Cytophagia</taxon>
        <taxon>Cytophagales</taxon>
        <taxon>Flammeovirgaceae</taxon>
        <taxon>Algivirga</taxon>
    </lineage>
</organism>
<keyword evidence="2" id="KW-1185">Reference proteome</keyword>
<gene>
    <name evidence="1" type="ORF">GCM10023331_28220</name>
</gene>
<comment type="caution">
    <text evidence="1">The sequence shown here is derived from an EMBL/GenBank/DDBJ whole genome shotgun (WGS) entry which is preliminary data.</text>
</comment>
<name>A0ABP9DDQ0_9BACT</name>
<evidence type="ECO:0000313" key="1">
    <source>
        <dbReference type="EMBL" id="GAA4841607.1"/>
    </source>
</evidence>
<dbReference type="EMBL" id="BAABJX010000043">
    <property type="protein sequence ID" value="GAA4841607.1"/>
    <property type="molecule type" value="Genomic_DNA"/>
</dbReference>
<dbReference type="Proteomes" id="UP001500298">
    <property type="component" value="Unassembled WGS sequence"/>
</dbReference>
<dbReference type="RefSeq" id="WP_345372876.1">
    <property type="nucleotide sequence ID" value="NZ_BAABJX010000043.1"/>
</dbReference>
<reference evidence="2" key="1">
    <citation type="journal article" date="2019" name="Int. J. Syst. Evol. Microbiol.">
        <title>The Global Catalogue of Microorganisms (GCM) 10K type strain sequencing project: providing services to taxonomists for standard genome sequencing and annotation.</title>
        <authorList>
            <consortium name="The Broad Institute Genomics Platform"/>
            <consortium name="The Broad Institute Genome Sequencing Center for Infectious Disease"/>
            <person name="Wu L."/>
            <person name="Ma J."/>
        </authorList>
    </citation>
    <scope>NUCLEOTIDE SEQUENCE [LARGE SCALE GENOMIC DNA]</scope>
    <source>
        <strain evidence="2">JCM 18326</strain>
    </source>
</reference>
<evidence type="ECO:0000313" key="2">
    <source>
        <dbReference type="Proteomes" id="UP001500298"/>
    </source>
</evidence>
<sequence>MTIEERLLELGVKQYRDIPQLAPLFRQVCATLGQLVSVQEVQAATWCITTVEEGKAIGMLCATNDRFILIGAIPQTKQLISKEYPFKELSKVLLYRHAVTEVVEKMILQFSVISFNFLGIKGFIPLDFIAFLENTSLEVISGITPENGSAMQ</sequence>
<evidence type="ECO:0008006" key="3">
    <source>
        <dbReference type="Google" id="ProtNLM"/>
    </source>
</evidence>